<protein>
    <submittedName>
        <fullName evidence="1">Uncharacterized protein</fullName>
    </submittedName>
</protein>
<dbReference type="GeneTree" id="ENSGT00990000204150"/>
<sequence>MYWGKDKSLYNSNHLFSYSPSLFSILCPIKASDAMAPQKDIPNVHIFSTRVGDVIVRPDLNCYLLLPPLPTSPCADLRPLHPSLRGGQHYFGSRWHNSIYVIRDNKILEAEDLHTGTSKEPRLLHPSCCDGQHYFAISGGSFGIILSPGSVTAVKDLTTGEPDPATVPGQHSWSKEKMESHHSYLYWQLQDNFSGELFSFHPSFLSFLPGGLGFLKGSAFGAWELVDTIHHHSDELITRTQGIFVNVGCAKEKLANVGTSWMASLLDSPDPGSVAIAIAKAQFALPIQFGGLGLDTKQEKWEEAREVEMSLQFTLQPNEVSYVWQYQMGLGKEVILFCRKIEITNSRNPPSGIPLPPSS</sequence>
<dbReference type="AlphaFoldDB" id="A0A803TDT4"/>
<dbReference type="Proteomes" id="UP000001646">
    <property type="component" value="Unplaced"/>
</dbReference>
<organism evidence="1 2">
    <name type="scientific">Anolis carolinensis</name>
    <name type="common">Green anole</name>
    <name type="synonym">American chameleon</name>
    <dbReference type="NCBI Taxonomy" id="28377"/>
    <lineage>
        <taxon>Eukaryota</taxon>
        <taxon>Metazoa</taxon>
        <taxon>Chordata</taxon>
        <taxon>Craniata</taxon>
        <taxon>Vertebrata</taxon>
        <taxon>Euteleostomi</taxon>
        <taxon>Lepidosauria</taxon>
        <taxon>Squamata</taxon>
        <taxon>Bifurcata</taxon>
        <taxon>Unidentata</taxon>
        <taxon>Episquamata</taxon>
        <taxon>Toxicofera</taxon>
        <taxon>Iguania</taxon>
        <taxon>Dactyloidae</taxon>
        <taxon>Anolis</taxon>
    </lineage>
</organism>
<proteinExistence type="predicted"/>
<evidence type="ECO:0000313" key="2">
    <source>
        <dbReference type="Proteomes" id="UP000001646"/>
    </source>
</evidence>
<name>A0A803TDT4_ANOCA</name>
<accession>A0A803TDT4</accession>
<dbReference type="Ensembl" id="ENSACAT00000050380.1">
    <property type="protein sequence ID" value="ENSACAP00000033374.1"/>
    <property type="gene ID" value="ENSACAG00000036594.1"/>
</dbReference>
<reference evidence="1" key="3">
    <citation type="submission" date="2025-09" db="UniProtKB">
        <authorList>
            <consortium name="Ensembl"/>
        </authorList>
    </citation>
    <scope>IDENTIFICATION</scope>
</reference>
<reference evidence="1" key="2">
    <citation type="submission" date="2025-08" db="UniProtKB">
        <authorList>
            <consortium name="Ensembl"/>
        </authorList>
    </citation>
    <scope>IDENTIFICATION</scope>
</reference>
<reference evidence="1" key="1">
    <citation type="submission" date="2009-12" db="EMBL/GenBank/DDBJ databases">
        <title>The Genome Sequence of Anolis carolinensis (Green Anole Lizard).</title>
        <authorList>
            <consortium name="The Genome Sequencing Platform"/>
            <person name="Di Palma F."/>
            <person name="Alfoldi J."/>
            <person name="Heiman D."/>
            <person name="Young S."/>
            <person name="Grabherr M."/>
            <person name="Johnson J."/>
            <person name="Lander E.S."/>
            <person name="Lindblad-Toh K."/>
        </authorList>
    </citation>
    <scope>NUCLEOTIDE SEQUENCE [LARGE SCALE GENOMIC DNA]</scope>
    <source>
        <strain evidence="1">JBL SC #1</strain>
    </source>
</reference>
<gene>
    <name evidence="1" type="primary">LOC100563548</name>
</gene>
<evidence type="ECO:0000313" key="1">
    <source>
        <dbReference type="Ensembl" id="ENSACAP00000033374.1"/>
    </source>
</evidence>
<keyword evidence="2" id="KW-1185">Reference proteome</keyword>
<dbReference type="InParanoid" id="A0A803TDT4"/>